<dbReference type="Proteomes" id="UP000509241">
    <property type="component" value="Chromosome"/>
</dbReference>
<accession>A0A7D5GVR4</accession>
<keyword evidence="3" id="KW-1185">Reference proteome</keyword>
<dbReference type="RefSeq" id="WP_179264095.1">
    <property type="nucleotide sequence ID" value="NZ_CP058601.1"/>
</dbReference>
<feature type="domain" description="NrS-1 polymerase-like HBD" evidence="1">
    <location>
        <begin position="252"/>
        <end position="314"/>
    </location>
</feature>
<dbReference type="OrthoDB" id="238910at2157"/>
<dbReference type="GeneID" id="56035686"/>
<dbReference type="KEGG" id="haly:HYG82_20305"/>
<gene>
    <name evidence="2" type="ORF">HYG82_20305</name>
</gene>
<reference evidence="2 3" key="1">
    <citation type="submission" date="2020-07" db="EMBL/GenBank/DDBJ databases">
        <authorList>
            <person name="Cui H."/>
        </authorList>
    </citation>
    <scope>NUCLEOTIDE SEQUENCE [LARGE SCALE GENOMIC DNA]</scope>
    <source>
        <strain evidence="2 3">YPL8</strain>
    </source>
</reference>
<evidence type="ECO:0000259" key="1">
    <source>
        <dbReference type="Pfam" id="PF22763"/>
    </source>
</evidence>
<organism evidence="2 3">
    <name type="scientific">Natrinema halophilum</name>
    <dbReference type="NCBI Taxonomy" id="1699371"/>
    <lineage>
        <taxon>Archaea</taxon>
        <taxon>Methanobacteriati</taxon>
        <taxon>Methanobacteriota</taxon>
        <taxon>Stenosarchaea group</taxon>
        <taxon>Halobacteria</taxon>
        <taxon>Halobacteriales</taxon>
        <taxon>Natrialbaceae</taxon>
        <taxon>Natrinema</taxon>
    </lineage>
</organism>
<sequence length="322" mass="36304">MSETTDPQGQHSWWCSIPEPLRTRSQWVVTRDKKPIKPETGWNDSGNQFSFQHARRLAEEYGGEPAYTLHADDPYVVIDLDDVGPDEPTKVSEEVGEIVQPLGTYTEASRSGTGLHLVCEGTQLPDRSVKGNLSDRGTIEVYDVGQYVILTGNQIGPYDTVRDGHRARDDVDDVLSDLQREYLPTRSGSVKTVTEQSQFDLTSVSRDSVSVRVEDVRRTLEEYAKDNHPDAQRTLDRWDSLAGSDCGFPSASEADIALVADLAFWCREDAQLIDDCFRASNRMREKWDEAHYADGRTYGDGTIQTAVRTNYDTFSCHYVQHR</sequence>
<dbReference type="AlphaFoldDB" id="A0A7D5GVR4"/>
<name>A0A7D5GVR4_9EURY</name>
<evidence type="ECO:0000313" key="2">
    <source>
        <dbReference type="EMBL" id="QLG51006.1"/>
    </source>
</evidence>
<dbReference type="InterPro" id="IPR054468">
    <property type="entry name" value="NrSPol-like_HBD"/>
</dbReference>
<proteinExistence type="predicted"/>
<evidence type="ECO:0000313" key="3">
    <source>
        <dbReference type="Proteomes" id="UP000509241"/>
    </source>
</evidence>
<dbReference type="Pfam" id="PF22763">
    <property type="entry name" value="NrS1-1_pol-like_HBD"/>
    <property type="match status" value="1"/>
</dbReference>
<protein>
    <recommendedName>
        <fullName evidence="1">NrS-1 polymerase-like HBD domain-containing protein</fullName>
    </recommendedName>
</protein>
<dbReference type="EMBL" id="CP058601">
    <property type="protein sequence ID" value="QLG51006.1"/>
    <property type="molecule type" value="Genomic_DNA"/>
</dbReference>